<organism evidence="11 12">
    <name type="scientific">Latimeria chalumnae</name>
    <name type="common">Coelacanth</name>
    <dbReference type="NCBI Taxonomy" id="7897"/>
    <lineage>
        <taxon>Eukaryota</taxon>
        <taxon>Metazoa</taxon>
        <taxon>Chordata</taxon>
        <taxon>Craniata</taxon>
        <taxon>Vertebrata</taxon>
        <taxon>Euteleostomi</taxon>
        <taxon>Coelacanthiformes</taxon>
        <taxon>Coelacanthidae</taxon>
        <taxon>Latimeria</taxon>
    </lineage>
</organism>
<accession>H3B1E8</accession>
<name>H3B1E8_LATCH</name>
<dbReference type="PANTHER" id="PTHR24232:SF83">
    <property type="entry name" value="GENE 5127-RELATED"/>
    <property type="match status" value="1"/>
</dbReference>
<reference evidence="12" key="1">
    <citation type="submission" date="2011-08" db="EMBL/GenBank/DDBJ databases">
        <title>The draft genome of Latimeria chalumnae.</title>
        <authorList>
            <person name="Di Palma F."/>
            <person name="Alfoldi J."/>
            <person name="Johnson J."/>
            <person name="Berlin A."/>
            <person name="Gnerre S."/>
            <person name="Jaffe D."/>
            <person name="MacCallum I."/>
            <person name="Young S."/>
            <person name="Walker B.J."/>
            <person name="Lander E."/>
            <person name="Lindblad-Toh K."/>
        </authorList>
    </citation>
    <scope>NUCLEOTIDE SEQUENCE [LARGE SCALE GENOMIC DNA]</scope>
    <source>
        <strain evidence="12">Wild caught</strain>
    </source>
</reference>
<dbReference type="RefSeq" id="XP_006002265.1">
    <property type="nucleotide sequence ID" value="XM_006002203.3"/>
</dbReference>
<dbReference type="GeneID" id="102353911"/>
<evidence type="ECO:0000256" key="8">
    <source>
        <dbReference type="ARBA" id="ARBA00023224"/>
    </source>
</evidence>
<evidence type="ECO:0000256" key="4">
    <source>
        <dbReference type="ARBA" id="ARBA00023040"/>
    </source>
</evidence>
<dbReference type="GO" id="GO:0004930">
    <property type="term" value="F:G protein-coupled receptor activity"/>
    <property type="evidence" value="ECO:0007669"/>
    <property type="project" value="UniProtKB-KW"/>
</dbReference>
<evidence type="ECO:0000256" key="5">
    <source>
        <dbReference type="ARBA" id="ARBA00023136"/>
    </source>
</evidence>
<comment type="subcellular location">
    <subcellularLocation>
        <location evidence="1">Membrane</location>
        <topology evidence="1">Multi-pass membrane protein</topology>
    </subcellularLocation>
</comment>
<dbReference type="EMBL" id="AFYH01127947">
    <property type="status" value="NOT_ANNOTATED_CDS"/>
    <property type="molecule type" value="Genomic_DNA"/>
</dbReference>
<keyword evidence="12" id="KW-1185">Reference proteome</keyword>
<dbReference type="GO" id="GO:0007200">
    <property type="term" value="P:phospholipase C-activating G protein-coupled receptor signaling pathway"/>
    <property type="evidence" value="ECO:0007669"/>
    <property type="project" value="TreeGrafter"/>
</dbReference>
<evidence type="ECO:0000256" key="7">
    <source>
        <dbReference type="ARBA" id="ARBA00023180"/>
    </source>
</evidence>
<sequence length="246" mass="28202">MEAERKASSSWGWQKLNTMQSCSLYTRDHMKDLRRYLMVKYIQYLVLPSSNLTVSLLGALGSLYAAVILSSPHISRKSTTMFISHIVKADGMCLLRFLLELLRHAGCMWGGSFVTGLLHNFQTLNIHVSCLLLSFISLEAFLITLFPAESQHIRTVKHAKLTCKLVWLAVLIECLIFQAEFLRDSILSSGWNLELLQYCLRAASLLRAFAYSLGLFLRILNVWFYYKIFFNRAEGRSLSRKKHHAS</sequence>
<dbReference type="PROSITE" id="PS50262">
    <property type="entry name" value="G_PROTEIN_RECEP_F1_2"/>
    <property type="match status" value="1"/>
</dbReference>
<feature type="transmembrane region" description="Helical" evidence="9">
    <location>
        <begin position="165"/>
        <end position="182"/>
    </location>
</feature>
<keyword evidence="7" id="KW-0325">Glycoprotein</keyword>
<dbReference type="SUPFAM" id="SSF81321">
    <property type="entry name" value="Family A G protein-coupled receptor-like"/>
    <property type="match status" value="1"/>
</dbReference>
<evidence type="ECO:0000256" key="2">
    <source>
        <dbReference type="ARBA" id="ARBA00022692"/>
    </source>
</evidence>
<evidence type="ECO:0000313" key="11">
    <source>
        <dbReference type="Ensembl" id="ENSLACP00000015719.1"/>
    </source>
</evidence>
<keyword evidence="4" id="KW-0297">G-protein coupled receptor</keyword>
<keyword evidence="5 9" id="KW-0472">Membrane</keyword>
<feature type="transmembrane region" description="Helical" evidence="9">
    <location>
        <begin position="202"/>
        <end position="226"/>
    </location>
</feature>
<dbReference type="OrthoDB" id="8807033at2759"/>
<dbReference type="GeneTree" id="ENSGT01150000287130"/>
<dbReference type="PANTHER" id="PTHR24232">
    <property type="entry name" value="G-PROTEIN COUPLED RECEPTOR"/>
    <property type="match status" value="1"/>
</dbReference>
<reference evidence="11" key="2">
    <citation type="submission" date="2025-08" db="UniProtKB">
        <authorList>
            <consortium name="Ensembl"/>
        </authorList>
    </citation>
    <scope>IDENTIFICATION</scope>
</reference>
<gene>
    <name evidence="11" type="primary">LOC102353911</name>
</gene>
<evidence type="ECO:0000256" key="3">
    <source>
        <dbReference type="ARBA" id="ARBA00022989"/>
    </source>
</evidence>
<dbReference type="HOGENOM" id="CLU_102983_0_0_1"/>
<evidence type="ECO:0000313" key="12">
    <source>
        <dbReference type="Proteomes" id="UP000008672"/>
    </source>
</evidence>
<proteinExistence type="predicted"/>
<evidence type="ECO:0000256" key="6">
    <source>
        <dbReference type="ARBA" id="ARBA00023170"/>
    </source>
</evidence>
<dbReference type="eggNOG" id="ENOG502S0E8">
    <property type="taxonomic scope" value="Eukaryota"/>
</dbReference>
<dbReference type="EMBL" id="AFYH01127948">
    <property type="status" value="NOT_ANNOTATED_CDS"/>
    <property type="molecule type" value="Genomic_DNA"/>
</dbReference>
<evidence type="ECO:0000256" key="1">
    <source>
        <dbReference type="ARBA" id="ARBA00004141"/>
    </source>
</evidence>
<dbReference type="InterPro" id="IPR000276">
    <property type="entry name" value="GPCR_Rhodpsn"/>
</dbReference>
<keyword evidence="3 9" id="KW-1133">Transmembrane helix</keyword>
<feature type="transmembrane region" description="Helical" evidence="9">
    <location>
        <begin position="52"/>
        <end position="72"/>
    </location>
</feature>
<dbReference type="AlphaFoldDB" id="H3B1E8"/>
<evidence type="ECO:0000259" key="10">
    <source>
        <dbReference type="PROSITE" id="PS50262"/>
    </source>
</evidence>
<keyword evidence="6" id="KW-0675">Receptor</keyword>
<evidence type="ECO:0000256" key="9">
    <source>
        <dbReference type="SAM" id="Phobius"/>
    </source>
</evidence>
<dbReference type="Bgee" id="ENSLACG00000013843">
    <property type="expression patterns" value="Expressed in pelvic fin and 5 other cell types or tissues"/>
</dbReference>
<feature type="transmembrane region" description="Helical" evidence="9">
    <location>
        <begin position="124"/>
        <end position="145"/>
    </location>
</feature>
<dbReference type="GO" id="GO:0005886">
    <property type="term" value="C:plasma membrane"/>
    <property type="evidence" value="ECO:0007669"/>
    <property type="project" value="TreeGrafter"/>
</dbReference>
<dbReference type="OMA" id="ISMERDH"/>
<dbReference type="Ensembl" id="ENSLACT00000015829.1">
    <property type="protein sequence ID" value="ENSLACP00000015719.1"/>
    <property type="gene ID" value="ENSLACG00000013843.1"/>
</dbReference>
<dbReference type="Pfam" id="PF00001">
    <property type="entry name" value="7tm_1"/>
    <property type="match status" value="1"/>
</dbReference>
<reference evidence="11" key="3">
    <citation type="submission" date="2025-09" db="UniProtKB">
        <authorList>
            <consortium name="Ensembl"/>
        </authorList>
    </citation>
    <scope>IDENTIFICATION</scope>
</reference>
<keyword evidence="2 9" id="KW-0812">Transmembrane</keyword>
<feature type="domain" description="G-protein coupled receptors family 1 profile" evidence="10">
    <location>
        <begin position="61"/>
        <end position="246"/>
    </location>
</feature>
<dbReference type="InParanoid" id="H3B1E8"/>
<dbReference type="Proteomes" id="UP000008672">
    <property type="component" value="Unassembled WGS sequence"/>
</dbReference>
<dbReference type="Gene3D" id="1.20.1070.10">
    <property type="entry name" value="Rhodopsin 7-helix transmembrane proteins"/>
    <property type="match status" value="1"/>
</dbReference>
<protein>
    <recommendedName>
        <fullName evidence="10">G-protein coupled receptors family 1 profile domain-containing protein</fullName>
    </recommendedName>
</protein>
<dbReference type="EMBL" id="AFYH01127946">
    <property type="status" value="NOT_ANNOTATED_CDS"/>
    <property type="molecule type" value="Genomic_DNA"/>
</dbReference>
<dbReference type="KEGG" id="lcm:102353911"/>
<keyword evidence="8" id="KW-0807">Transducer</keyword>
<dbReference type="InterPro" id="IPR017452">
    <property type="entry name" value="GPCR_Rhodpsn_7TM"/>
</dbReference>
<dbReference type="GO" id="GO:0035025">
    <property type="term" value="P:positive regulation of Rho protein signal transduction"/>
    <property type="evidence" value="ECO:0007669"/>
    <property type="project" value="TreeGrafter"/>
</dbReference>